<protein>
    <submittedName>
        <fullName evidence="1">Uncharacterized protein</fullName>
    </submittedName>
</protein>
<dbReference type="AlphaFoldDB" id="A0A853IYS2"/>
<reference evidence="1 2" key="1">
    <citation type="submission" date="2020-07" db="EMBL/GenBank/DDBJ databases">
        <authorList>
            <person name="Maaloum M."/>
        </authorList>
    </citation>
    <scope>NUCLEOTIDE SEQUENCE [LARGE SCALE GENOMIC DNA]</scope>
    <source>
        <strain evidence="1 2">GCS-AN-3</strain>
    </source>
</reference>
<accession>A0A853IYS2</accession>
<gene>
    <name evidence="1" type="ORF">H0I39_15680</name>
</gene>
<organism evidence="1 2">
    <name type="scientific">Ottowia beijingensis</name>
    <dbReference type="NCBI Taxonomy" id="1207057"/>
    <lineage>
        <taxon>Bacteria</taxon>
        <taxon>Pseudomonadati</taxon>
        <taxon>Pseudomonadota</taxon>
        <taxon>Betaproteobacteria</taxon>
        <taxon>Burkholderiales</taxon>
        <taxon>Comamonadaceae</taxon>
        <taxon>Ottowia</taxon>
    </lineage>
</organism>
<name>A0A853IYS2_9BURK</name>
<dbReference type="EMBL" id="JACCKX010000001">
    <property type="protein sequence ID" value="NZA02819.1"/>
    <property type="molecule type" value="Genomic_DNA"/>
</dbReference>
<dbReference type="RefSeq" id="WP_180551109.1">
    <property type="nucleotide sequence ID" value="NZ_JACCKX010000001.1"/>
</dbReference>
<evidence type="ECO:0000313" key="1">
    <source>
        <dbReference type="EMBL" id="NZA02819.1"/>
    </source>
</evidence>
<proteinExistence type="predicted"/>
<sequence length="115" mass="12506">MDGEVLSIRLDSEPPTLQWRVPVFGQIKAGGFDDEASRYVKNLACADSCGTLLATATRGHQVALLDAATGKIITKKSGNERYRVFSVGQGHFLCQLLAPIVVQKHAPLLTQRFVP</sequence>
<evidence type="ECO:0000313" key="2">
    <source>
        <dbReference type="Proteomes" id="UP000589716"/>
    </source>
</evidence>
<dbReference type="Proteomes" id="UP000589716">
    <property type="component" value="Unassembled WGS sequence"/>
</dbReference>
<keyword evidence="2" id="KW-1185">Reference proteome</keyword>
<comment type="caution">
    <text evidence="1">The sequence shown here is derived from an EMBL/GenBank/DDBJ whole genome shotgun (WGS) entry which is preliminary data.</text>
</comment>